<dbReference type="PANTHER" id="PTHR35735:SF8">
    <property type="entry name" value="PROTEIN NIM1-INTERACTING 2"/>
    <property type="match status" value="1"/>
</dbReference>
<organism evidence="2 3">
    <name type="scientific">Nelumbo nucifera</name>
    <name type="common">Sacred lotus</name>
    <dbReference type="NCBI Taxonomy" id="4432"/>
    <lineage>
        <taxon>Eukaryota</taxon>
        <taxon>Viridiplantae</taxon>
        <taxon>Streptophyta</taxon>
        <taxon>Embryophyta</taxon>
        <taxon>Tracheophyta</taxon>
        <taxon>Spermatophyta</taxon>
        <taxon>Magnoliopsida</taxon>
        <taxon>Proteales</taxon>
        <taxon>Nelumbonaceae</taxon>
        <taxon>Nelumbo</taxon>
    </lineage>
</organism>
<feature type="compositionally biased region" description="Basic and acidic residues" evidence="1">
    <location>
        <begin position="91"/>
        <end position="124"/>
    </location>
</feature>
<feature type="region of interest" description="Disordered" evidence="1">
    <location>
        <begin position="74"/>
        <end position="132"/>
    </location>
</feature>
<dbReference type="PANTHER" id="PTHR35735">
    <property type="entry name" value="PROTEIN NIM1-INTERACTING 2"/>
    <property type="match status" value="1"/>
</dbReference>
<evidence type="ECO:0000256" key="1">
    <source>
        <dbReference type="SAM" id="MobiDB-lite"/>
    </source>
</evidence>
<evidence type="ECO:0000313" key="2">
    <source>
        <dbReference type="EMBL" id="DAD35335.1"/>
    </source>
</evidence>
<dbReference type="Proteomes" id="UP000607653">
    <property type="component" value="Unassembled WGS sequence"/>
</dbReference>
<keyword evidence="3" id="KW-1185">Reference proteome</keyword>
<accession>A0A822YW26</accession>
<name>A0A822YW26_NELNU</name>
<gene>
    <name evidence="2" type="ORF">HUJ06_005975</name>
</gene>
<dbReference type="EMBL" id="DUZY01000004">
    <property type="protein sequence ID" value="DAD35335.1"/>
    <property type="molecule type" value="Genomic_DNA"/>
</dbReference>
<reference evidence="2 3" key="1">
    <citation type="journal article" date="2020" name="Mol. Biol. Evol.">
        <title>Distinct Expression and Methylation Patterns for Genes with Different Fates following a Single Whole-Genome Duplication in Flowering Plants.</title>
        <authorList>
            <person name="Shi T."/>
            <person name="Rahmani R.S."/>
            <person name="Gugger P.F."/>
            <person name="Wang M."/>
            <person name="Li H."/>
            <person name="Zhang Y."/>
            <person name="Li Z."/>
            <person name="Wang Q."/>
            <person name="Van de Peer Y."/>
            <person name="Marchal K."/>
            <person name="Chen J."/>
        </authorList>
    </citation>
    <scope>NUCLEOTIDE SEQUENCE [LARGE SCALE GENOMIC DNA]</scope>
    <source>
        <tissue evidence="2">Leaf</tissue>
    </source>
</reference>
<dbReference type="GO" id="GO:0010112">
    <property type="term" value="P:regulation of systemic acquired resistance"/>
    <property type="evidence" value="ECO:0007669"/>
    <property type="project" value="InterPro"/>
</dbReference>
<sequence>MAPLADVLRQNQGYVINSVDFTIDRIHYEDRPETVYNTRRKPHRAFCTRPDTKRKTSRPFFLFKRVATDADCRHRRPGRLATESESLATGGEKKRGKMDSDKRKRQENGGVEDRRTRAREDDNGGGKQTATEGEVEEFFAILRRIRDAVKYRDKGKKNHDAWRPRFEWEDFEEVKVKVKEKKDERVEENVVLDLNADPVSDRNSV</sequence>
<protein>
    <submittedName>
        <fullName evidence="2">Uncharacterized protein</fullName>
    </submittedName>
</protein>
<dbReference type="AlphaFoldDB" id="A0A822YW26"/>
<evidence type="ECO:0000313" key="3">
    <source>
        <dbReference type="Proteomes" id="UP000607653"/>
    </source>
</evidence>
<proteinExistence type="predicted"/>
<dbReference type="InterPro" id="IPR034577">
    <property type="entry name" value="NIMIN-2"/>
</dbReference>
<comment type="caution">
    <text evidence="2">The sequence shown here is derived from an EMBL/GenBank/DDBJ whole genome shotgun (WGS) entry which is preliminary data.</text>
</comment>